<feature type="region of interest" description="Disordered" evidence="1">
    <location>
        <begin position="1"/>
        <end position="39"/>
    </location>
</feature>
<dbReference type="InterPro" id="IPR029068">
    <property type="entry name" value="Glyas_Bleomycin-R_OHBP_Dase"/>
</dbReference>
<feature type="domain" description="VOC" evidence="2">
    <location>
        <begin position="206"/>
        <end position="327"/>
    </location>
</feature>
<dbReference type="SUPFAM" id="SSF54593">
    <property type="entry name" value="Glyoxalase/Bleomycin resistance protein/Dihydroxybiphenyl dioxygenase"/>
    <property type="match status" value="1"/>
</dbReference>
<dbReference type="PANTHER" id="PTHR21366:SF19">
    <property type="entry name" value="METAPYROCATECHASE"/>
    <property type="match status" value="1"/>
</dbReference>
<dbReference type="Proteomes" id="UP001500483">
    <property type="component" value="Unassembled WGS sequence"/>
</dbReference>
<dbReference type="InterPro" id="IPR004360">
    <property type="entry name" value="Glyas_Fos-R_dOase_dom"/>
</dbReference>
<protein>
    <submittedName>
        <fullName evidence="3">Catechol 2,3-dioxygenase</fullName>
    </submittedName>
</protein>
<organism evidence="3 4">
    <name type="scientific">Saccharopolyspora gregorii</name>
    <dbReference type="NCBI Taxonomy" id="33914"/>
    <lineage>
        <taxon>Bacteria</taxon>
        <taxon>Bacillati</taxon>
        <taxon>Actinomycetota</taxon>
        <taxon>Actinomycetes</taxon>
        <taxon>Pseudonocardiales</taxon>
        <taxon>Pseudonocardiaceae</taxon>
        <taxon>Saccharopolyspora</taxon>
    </lineage>
</organism>
<gene>
    <name evidence="3" type="ORF">GCM10020366_36080</name>
</gene>
<name>A0ABP6RQU0_9PSEU</name>
<dbReference type="InterPro" id="IPR037523">
    <property type="entry name" value="VOC_core"/>
</dbReference>
<dbReference type="Pfam" id="PF00903">
    <property type="entry name" value="Glyoxalase"/>
    <property type="match status" value="1"/>
</dbReference>
<feature type="domain" description="VOC" evidence="2">
    <location>
        <begin position="64"/>
        <end position="176"/>
    </location>
</feature>
<dbReference type="EMBL" id="BAAAYK010000038">
    <property type="protein sequence ID" value="GAA3359564.1"/>
    <property type="molecule type" value="Genomic_DNA"/>
</dbReference>
<feature type="compositionally biased region" description="Low complexity" evidence="1">
    <location>
        <begin position="25"/>
        <end position="34"/>
    </location>
</feature>
<dbReference type="PROSITE" id="PS51819">
    <property type="entry name" value="VOC"/>
    <property type="match status" value="2"/>
</dbReference>
<evidence type="ECO:0000259" key="2">
    <source>
        <dbReference type="PROSITE" id="PS51819"/>
    </source>
</evidence>
<dbReference type="InterPro" id="IPR050383">
    <property type="entry name" value="GlyoxalaseI/FosfomycinResist"/>
</dbReference>
<dbReference type="Gene3D" id="3.10.180.10">
    <property type="entry name" value="2,3-Dihydroxybiphenyl 1,2-Dioxygenase, domain 1"/>
    <property type="match status" value="2"/>
</dbReference>
<keyword evidence="4" id="KW-1185">Reference proteome</keyword>
<evidence type="ECO:0000256" key="1">
    <source>
        <dbReference type="SAM" id="MobiDB-lite"/>
    </source>
</evidence>
<reference evidence="4" key="1">
    <citation type="journal article" date="2019" name="Int. J. Syst. Evol. Microbiol.">
        <title>The Global Catalogue of Microorganisms (GCM) 10K type strain sequencing project: providing services to taxonomists for standard genome sequencing and annotation.</title>
        <authorList>
            <consortium name="The Broad Institute Genomics Platform"/>
            <consortium name="The Broad Institute Genome Sequencing Center for Infectious Disease"/>
            <person name="Wu L."/>
            <person name="Ma J."/>
        </authorList>
    </citation>
    <scope>NUCLEOTIDE SEQUENCE [LARGE SCALE GENOMIC DNA]</scope>
    <source>
        <strain evidence="4">JCM 9687</strain>
    </source>
</reference>
<accession>A0ABP6RQU0</accession>
<dbReference type="RefSeq" id="WP_344928048.1">
    <property type="nucleotide sequence ID" value="NZ_BAAAYK010000038.1"/>
</dbReference>
<dbReference type="PANTHER" id="PTHR21366">
    <property type="entry name" value="GLYOXALASE FAMILY PROTEIN"/>
    <property type="match status" value="1"/>
</dbReference>
<evidence type="ECO:0000313" key="4">
    <source>
        <dbReference type="Proteomes" id="UP001500483"/>
    </source>
</evidence>
<comment type="caution">
    <text evidence="3">The sequence shown here is derived from an EMBL/GenBank/DDBJ whole genome shotgun (WGS) entry which is preliminary data.</text>
</comment>
<sequence length="370" mass="40850">MNPVPEEPVQENPAQESPLPEHPVSKNPVSKNPVPKNPVPEQLTTLARMVADTPTRPPLGDVAHLGHVQLFTPCPADTVAFCTELLGLTTTAQDGDHTYLRTWDDYEHHSLVVTRRDRPGVGRTALRCSSAEALERRTAAVRAAGGSGRWVRDEPGIGPLWTTVDPDGHEIALYHETSWYEAPDELAPALKNQPQAKPGHGVGVRRLDHVNYLAADVARASGFLVDVLGARPTEQIRLDDGEIAARWQTFTQKSYDLVHTKDHTGSSGRLHHIAFATDTREDVLRAADLAVDTGVFIETGPHKHAIQQTFFLYVYEPGGNRVELCNPLTRLVLAPDWPLITWTERERARGQAWGLQTIESFHTHGTPPVD</sequence>
<proteinExistence type="predicted"/>
<evidence type="ECO:0000313" key="3">
    <source>
        <dbReference type="EMBL" id="GAA3359564.1"/>
    </source>
</evidence>